<reference evidence="3 4" key="1">
    <citation type="submission" date="2021-06" db="EMBL/GenBank/DDBJ databases">
        <authorList>
            <person name="Lee D.H."/>
        </authorList>
    </citation>
    <scope>NUCLEOTIDE SEQUENCE [LARGE SCALE GENOMIC DNA]</scope>
    <source>
        <strain evidence="3 4">MMS21-HV4-11</strain>
    </source>
</reference>
<accession>A0ABS6IL34</accession>
<evidence type="ECO:0000313" key="3">
    <source>
        <dbReference type="EMBL" id="MBU8874715.1"/>
    </source>
</evidence>
<dbReference type="Proteomes" id="UP000727907">
    <property type="component" value="Unassembled WGS sequence"/>
</dbReference>
<dbReference type="EMBL" id="JAHOPB010000001">
    <property type="protein sequence ID" value="MBU8874715.1"/>
    <property type="molecule type" value="Genomic_DNA"/>
</dbReference>
<keyword evidence="2" id="KW-0472">Membrane</keyword>
<keyword evidence="2" id="KW-0812">Transmembrane</keyword>
<name>A0ABS6IL34_9HYPH</name>
<dbReference type="Pfam" id="PF03929">
    <property type="entry name" value="PepSY_TM"/>
    <property type="match status" value="1"/>
</dbReference>
<sequence>MTTMHNTDADAPPSRLRLYATLWRWHFLAALLVIPFVLWQSTTGTLYLWAEWWIDNRHPELRFVTPAPEATPPSAQLAAALAAAPKTYTARHSGGHGHGGGGHAQHAAPDRGPPVQEIILPNDPGRSTTVILLDEQGLPYPIFVDPRDAKVLGSLSSVEWLPGLSRALHGGWPLGKPGSWLLELADGWAIFMIVSGLYLWWPRHRGFLASLWPRFDRGPRLMMRDLHATVAVLFSAIFLFFLVSALPWTSFWGGEVLSRVQAATGQKSTAGFSPGGAPAAQMASISGPVDEIAAEARRRGFTQSLSVRLAPWPGAPLYLSNRDGPPSADRVLLADPKTGQVTRDTLRSDQPLIPRMVGFGIHVHQGDFGAWNLWLNTAFALSLVWLTVSGIASWWLRRPARSLGVPRKVELRWPRGMIVAATAMCVLMPIFGASVLLLIGLEKLFSHRRPITP</sequence>
<proteinExistence type="predicted"/>
<feature type="transmembrane region" description="Helical" evidence="2">
    <location>
        <begin position="226"/>
        <end position="248"/>
    </location>
</feature>
<feature type="transmembrane region" description="Helical" evidence="2">
    <location>
        <begin position="373"/>
        <end position="396"/>
    </location>
</feature>
<dbReference type="InterPro" id="IPR005625">
    <property type="entry name" value="PepSY-ass_TM"/>
</dbReference>
<dbReference type="PANTHER" id="PTHR34219">
    <property type="entry name" value="IRON-REGULATED INNER MEMBRANE PROTEIN-RELATED"/>
    <property type="match status" value="1"/>
</dbReference>
<evidence type="ECO:0000256" key="2">
    <source>
        <dbReference type="SAM" id="Phobius"/>
    </source>
</evidence>
<dbReference type="RefSeq" id="WP_216960707.1">
    <property type="nucleotide sequence ID" value="NZ_JAHOPB010000001.1"/>
</dbReference>
<feature type="transmembrane region" description="Helical" evidence="2">
    <location>
        <begin position="417"/>
        <end position="441"/>
    </location>
</feature>
<protein>
    <submittedName>
        <fullName evidence="3">PepSY domain-containing protein</fullName>
    </submittedName>
</protein>
<dbReference type="PANTHER" id="PTHR34219:SF1">
    <property type="entry name" value="PEPSY DOMAIN-CONTAINING PROTEIN"/>
    <property type="match status" value="1"/>
</dbReference>
<feature type="transmembrane region" description="Helical" evidence="2">
    <location>
        <begin position="25"/>
        <end position="50"/>
    </location>
</feature>
<feature type="region of interest" description="Disordered" evidence="1">
    <location>
        <begin position="89"/>
        <end position="113"/>
    </location>
</feature>
<keyword evidence="4" id="KW-1185">Reference proteome</keyword>
<organism evidence="3 4">
    <name type="scientific">Reyranella humidisoli</name>
    <dbReference type="NCBI Taxonomy" id="2849149"/>
    <lineage>
        <taxon>Bacteria</taxon>
        <taxon>Pseudomonadati</taxon>
        <taxon>Pseudomonadota</taxon>
        <taxon>Alphaproteobacteria</taxon>
        <taxon>Hyphomicrobiales</taxon>
        <taxon>Reyranellaceae</taxon>
        <taxon>Reyranella</taxon>
    </lineage>
</organism>
<keyword evidence="2" id="KW-1133">Transmembrane helix</keyword>
<evidence type="ECO:0000313" key="4">
    <source>
        <dbReference type="Proteomes" id="UP000727907"/>
    </source>
</evidence>
<comment type="caution">
    <text evidence="3">The sequence shown here is derived from an EMBL/GenBank/DDBJ whole genome shotgun (WGS) entry which is preliminary data.</text>
</comment>
<gene>
    <name evidence="3" type="ORF">KQ910_13145</name>
</gene>
<feature type="transmembrane region" description="Helical" evidence="2">
    <location>
        <begin position="180"/>
        <end position="201"/>
    </location>
</feature>
<evidence type="ECO:0000256" key="1">
    <source>
        <dbReference type="SAM" id="MobiDB-lite"/>
    </source>
</evidence>